<dbReference type="GO" id="GO:0016020">
    <property type="term" value="C:membrane"/>
    <property type="evidence" value="ECO:0007669"/>
    <property type="project" value="UniProtKB-SubCell"/>
</dbReference>
<feature type="transmembrane region" description="Helical" evidence="11">
    <location>
        <begin position="73"/>
        <end position="92"/>
    </location>
</feature>
<keyword evidence="5 11" id="KW-0812">Transmembrane</keyword>
<keyword evidence="8 11" id="KW-1133">Transmembrane helix</keyword>
<feature type="transmembrane region" description="Helical" evidence="11">
    <location>
        <begin position="149"/>
        <end position="168"/>
    </location>
</feature>
<keyword evidence="10 11" id="KW-0472">Membrane</keyword>
<keyword evidence="7" id="KW-0249">Electron transport</keyword>
<feature type="transmembrane region" description="Helical" evidence="11">
    <location>
        <begin position="42"/>
        <end position="61"/>
    </location>
</feature>
<evidence type="ECO:0000256" key="3">
    <source>
        <dbReference type="ARBA" id="ARBA00022448"/>
    </source>
</evidence>
<dbReference type="PANTHER" id="PTHR10106">
    <property type="entry name" value="CYTOCHROME B561-RELATED"/>
    <property type="match status" value="1"/>
</dbReference>
<dbReference type="Proteomes" id="UP001230188">
    <property type="component" value="Unassembled WGS sequence"/>
</dbReference>
<evidence type="ECO:0000256" key="10">
    <source>
        <dbReference type="ARBA" id="ARBA00023136"/>
    </source>
</evidence>
<dbReference type="EMBL" id="JAQMWT010000427">
    <property type="protein sequence ID" value="KAJ8601515.1"/>
    <property type="molecule type" value="Genomic_DNA"/>
</dbReference>
<evidence type="ECO:0000256" key="11">
    <source>
        <dbReference type="SAM" id="Phobius"/>
    </source>
</evidence>
<dbReference type="GO" id="GO:0016491">
    <property type="term" value="F:oxidoreductase activity"/>
    <property type="evidence" value="ECO:0007669"/>
    <property type="project" value="InterPro"/>
</dbReference>
<gene>
    <name evidence="13" type="ORF">CTAYLR_006727</name>
</gene>
<keyword evidence="4" id="KW-0349">Heme</keyword>
<dbReference type="PANTHER" id="PTHR10106:SF0">
    <property type="entry name" value="LD36721P"/>
    <property type="match status" value="1"/>
</dbReference>
<feature type="transmembrane region" description="Helical" evidence="11">
    <location>
        <begin position="107"/>
        <end position="129"/>
    </location>
</feature>
<dbReference type="GO" id="GO:0046872">
    <property type="term" value="F:metal ion binding"/>
    <property type="evidence" value="ECO:0007669"/>
    <property type="project" value="UniProtKB-KW"/>
</dbReference>
<evidence type="ECO:0000313" key="14">
    <source>
        <dbReference type="Proteomes" id="UP001230188"/>
    </source>
</evidence>
<proteinExistence type="predicted"/>
<keyword evidence="14" id="KW-1185">Reference proteome</keyword>
<evidence type="ECO:0000256" key="4">
    <source>
        <dbReference type="ARBA" id="ARBA00022617"/>
    </source>
</evidence>
<comment type="cofactor">
    <cofactor evidence="1">
        <name>heme b</name>
        <dbReference type="ChEBI" id="CHEBI:60344"/>
    </cofactor>
</comment>
<evidence type="ECO:0000256" key="5">
    <source>
        <dbReference type="ARBA" id="ARBA00022692"/>
    </source>
</evidence>
<evidence type="ECO:0000313" key="13">
    <source>
        <dbReference type="EMBL" id="KAJ8601515.1"/>
    </source>
</evidence>
<evidence type="ECO:0000259" key="12">
    <source>
        <dbReference type="PROSITE" id="PS50939"/>
    </source>
</evidence>
<evidence type="ECO:0000256" key="7">
    <source>
        <dbReference type="ARBA" id="ARBA00022982"/>
    </source>
</evidence>
<dbReference type="SMART" id="SM00665">
    <property type="entry name" value="B561"/>
    <property type="match status" value="1"/>
</dbReference>
<protein>
    <recommendedName>
        <fullName evidence="12">Cytochrome b561 domain-containing protein</fullName>
    </recommendedName>
</protein>
<dbReference type="Gene3D" id="1.20.120.1770">
    <property type="match status" value="1"/>
</dbReference>
<dbReference type="Pfam" id="PF03188">
    <property type="entry name" value="Cytochrom_B561"/>
    <property type="match status" value="1"/>
</dbReference>
<name>A0AAD7XMN0_9STRA</name>
<organism evidence="13 14">
    <name type="scientific">Chrysophaeum taylorii</name>
    <dbReference type="NCBI Taxonomy" id="2483200"/>
    <lineage>
        <taxon>Eukaryota</taxon>
        <taxon>Sar</taxon>
        <taxon>Stramenopiles</taxon>
        <taxon>Ochrophyta</taxon>
        <taxon>Pelagophyceae</taxon>
        <taxon>Pelagomonadales</taxon>
        <taxon>Pelagomonadaceae</taxon>
        <taxon>Chrysophaeum</taxon>
    </lineage>
</organism>
<reference evidence="13" key="1">
    <citation type="submission" date="2023-01" db="EMBL/GenBank/DDBJ databases">
        <title>Metagenome sequencing of chrysophaentin producing Chrysophaeum taylorii.</title>
        <authorList>
            <person name="Davison J."/>
            <person name="Bewley C."/>
        </authorList>
    </citation>
    <scope>NUCLEOTIDE SEQUENCE</scope>
    <source>
        <strain evidence="13">NIES-1699</strain>
    </source>
</reference>
<comment type="subcellular location">
    <subcellularLocation>
        <location evidence="2">Membrane</location>
        <topology evidence="2">Multi-pass membrane protein</topology>
    </subcellularLocation>
</comment>
<evidence type="ECO:0000256" key="9">
    <source>
        <dbReference type="ARBA" id="ARBA00023004"/>
    </source>
</evidence>
<evidence type="ECO:0000256" key="8">
    <source>
        <dbReference type="ARBA" id="ARBA00022989"/>
    </source>
</evidence>
<keyword evidence="6" id="KW-0479">Metal-binding</keyword>
<dbReference type="InterPro" id="IPR006593">
    <property type="entry name" value="Cyt_b561/ferric_Rdtase_TM"/>
</dbReference>
<dbReference type="InterPro" id="IPR043205">
    <property type="entry name" value="CYB561/CYBRD1-like"/>
</dbReference>
<feature type="domain" description="Cytochrome b561" evidence="12">
    <location>
        <begin position="3"/>
        <end position="193"/>
    </location>
</feature>
<evidence type="ECO:0000256" key="6">
    <source>
        <dbReference type="ARBA" id="ARBA00022723"/>
    </source>
</evidence>
<feature type="transmembrane region" description="Helical" evidence="11">
    <location>
        <begin position="12"/>
        <end position="30"/>
    </location>
</feature>
<dbReference type="AlphaFoldDB" id="A0AAD7XMN0"/>
<dbReference type="PROSITE" id="PS50939">
    <property type="entry name" value="CYTOCHROME_B561"/>
    <property type="match status" value="1"/>
</dbReference>
<evidence type="ECO:0000256" key="1">
    <source>
        <dbReference type="ARBA" id="ARBA00001970"/>
    </source>
</evidence>
<keyword evidence="9" id="KW-0408">Iron</keyword>
<keyword evidence="3" id="KW-0813">Transport</keyword>
<evidence type="ECO:0000256" key="2">
    <source>
        <dbReference type="ARBA" id="ARBA00004141"/>
    </source>
</evidence>
<comment type="caution">
    <text evidence="13">The sequence shown here is derived from an EMBL/GenBank/DDBJ whole genome shotgun (WGS) entry which is preliminary data.</text>
</comment>
<accession>A0AAD7XMN0</accession>
<sequence length="193" mass="21006">MGTGKAAKKTQMPVWPIFAWGVAAGVYASMPSGTWKWDVWFTYHPSAMMISFVALGASAALVKKRGGYENTKLHGTLMLASTLLAGIGWYAIYRNKELFGKPHLTSWHAWLGLAALGAYGLLFAVGLVALHPDIGVKKTSKVLRWWHKWGGRVATALAWVAAVVGFNNMHASDLVRQGLFASPLLVASYFSLL</sequence>